<dbReference type="STRING" id="2060905.A0A2B7WM24"/>
<evidence type="ECO:0000259" key="5">
    <source>
        <dbReference type="PROSITE" id="PS50102"/>
    </source>
</evidence>
<dbReference type="Pfam" id="PF00076">
    <property type="entry name" value="RRM_1"/>
    <property type="match status" value="2"/>
</dbReference>
<feature type="domain" description="RRM" evidence="5">
    <location>
        <begin position="191"/>
        <end position="323"/>
    </location>
</feature>
<dbReference type="PANTHER" id="PTHR23236">
    <property type="entry name" value="EUKARYOTIC TRANSLATION INITIATION FACTOR 4B/4H"/>
    <property type="match status" value="1"/>
</dbReference>
<protein>
    <recommendedName>
        <fullName evidence="5">RRM domain-containing protein</fullName>
    </recommendedName>
</protein>
<reference evidence="6 7" key="1">
    <citation type="submission" date="2017-10" db="EMBL/GenBank/DDBJ databases">
        <title>Comparative genomics in systemic dimorphic fungi from Ajellomycetaceae.</title>
        <authorList>
            <person name="Munoz J.F."/>
            <person name="Mcewen J.G."/>
            <person name="Clay O.K."/>
            <person name="Cuomo C.A."/>
        </authorList>
    </citation>
    <scope>NUCLEOTIDE SEQUENCE [LARGE SCALE GENOMIC DNA]</scope>
    <source>
        <strain evidence="6 7">UAMH130</strain>
    </source>
</reference>
<feature type="compositionally biased region" description="Basic and acidic residues" evidence="4">
    <location>
        <begin position="316"/>
        <end position="326"/>
    </location>
</feature>
<feature type="compositionally biased region" description="Acidic residues" evidence="4">
    <location>
        <begin position="259"/>
        <end position="280"/>
    </location>
</feature>
<dbReference type="InterPro" id="IPR035979">
    <property type="entry name" value="RBD_domain_sf"/>
</dbReference>
<keyword evidence="2 3" id="KW-0694">RNA-binding</keyword>
<feature type="compositionally biased region" description="Basic residues" evidence="4">
    <location>
        <begin position="40"/>
        <end position="49"/>
    </location>
</feature>
<feature type="domain" description="RRM" evidence="5">
    <location>
        <begin position="81"/>
        <end position="166"/>
    </location>
</feature>
<feature type="compositionally biased region" description="Basic and acidic residues" evidence="4">
    <location>
        <begin position="170"/>
        <end position="179"/>
    </location>
</feature>
<dbReference type="InterPro" id="IPR012677">
    <property type="entry name" value="Nucleotide-bd_a/b_plait_sf"/>
</dbReference>
<evidence type="ECO:0000256" key="2">
    <source>
        <dbReference type="ARBA" id="ARBA00022884"/>
    </source>
</evidence>
<dbReference type="PANTHER" id="PTHR23236:SF119">
    <property type="entry name" value="NUCLEAR RNA-BINDING PROTEIN SART-3"/>
    <property type="match status" value="1"/>
</dbReference>
<organism evidence="6 7">
    <name type="scientific">Blastomyces parvus</name>
    <dbReference type="NCBI Taxonomy" id="2060905"/>
    <lineage>
        <taxon>Eukaryota</taxon>
        <taxon>Fungi</taxon>
        <taxon>Dikarya</taxon>
        <taxon>Ascomycota</taxon>
        <taxon>Pezizomycotina</taxon>
        <taxon>Eurotiomycetes</taxon>
        <taxon>Eurotiomycetidae</taxon>
        <taxon>Onygenales</taxon>
        <taxon>Ajellomycetaceae</taxon>
        <taxon>Blastomyces</taxon>
    </lineage>
</organism>
<keyword evidence="7" id="KW-1185">Reference proteome</keyword>
<evidence type="ECO:0000256" key="3">
    <source>
        <dbReference type="PROSITE-ProRule" id="PRU00176"/>
    </source>
</evidence>
<dbReference type="SUPFAM" id="SSF54928">
    <property type="entry name" value="RNA-binding domain, RBD"/>
    <property type="match status" value="1"/>
</dbReference>
<dbReference type="OrthoDB" id="1875751at2759"/>
<feature type="region of interest" description="Disordered" evidence="4">
    <location>
        <begin position="255"/>
        <end position="398"/>
    </location>
</feature>
<dbReference type="Proteomes" id="UP000224080">
    <property type="component" value="Unassembled WGS sequence"/>
</dbReference>
<name>A0A2B7WM24_9EURO</name>
<feature type="region of interest" description="Disordered" evidence="4">
    <location>
        <begin position="167"/>
        <end position="186"/>
    </location>
</feature>
<dbReference type="GO" id="GO:0003723">
    <property type="term" value="F:RNA binding"/>
    <property type="evidence" value="ECO:0007669"/>
    <property type="project" value="UniProtKB-UniRule"/>
</dbReference>
<accession>A0A2B7WM24</accession>
<evidence type="ECO:0000313" key="7">
    <source>
        <dbReference type="Proteomes" id="UP000224080"/>
    </source>
</evidence>
<dbReference type="InterPro" id="IPR000504">
    <property type="entry name" value="RRM_dom"/>
</dbReference>
<proteinExistence type="predicted"/>
<keyword evidence="1" id="KW-0677">Repeat</keyword>
<dbReference type="AlphaFoldDB" id="A0A2B7WM24"/>
<evidence type="ECO:0000313" key="6">
    <source>
        <dbReference type="EMBL" id="PGG97815.1"/>
    </source>
</evidence>
<dbReference type="Gene3D" id="3.30.70.330">
    <property type="match status" value="2"/>
</dbReference>
<evidence type="ECO:0000256" key="4">
    <source>
        <dbReference type="SAM" id="MobiDB-lite"/>
    </source>
</evidence>
<feature type="compositionally biased region" description="Basic and acidic residues" evidence="4">
    <location>
        <begin position="333"/>
        <end position="343"/>
    </location>
</feature>
<dbReference type="PROSITE" id="PS50102">
    <property type="entry name" value="RRM"/>
    <property type="match status" value="2"/>
</dbReference>
<feature type="region of interest" description="Disordered" evidence="4">
    <location>
        <begin position="1"/>
        <end position="80"/>
    </location>
</feature>
<gene>
    <name evidence="6" type="ORF">GX51_07127</name>
</gene>
<feature type="compositionally biased region" description="Basic residues" evidence="4">
    <location>
        <begin position="292"/>
        <end position="307"/>
    </location>
</feature>
<evidence type="ECO:0000256" key="1">
    <source>
        <dbReference type="ARBA" id="ARBA00022737"/>
    </source>
</evidence>
<sequence length="419" mass="45782">MPSVREASPSGSPPATRKRKLDEGPALEIDLSAPEPPSKKALRKAKKKGTAPQAIEQSTTTPATKPQAPEAAEKPSKRSGYGVWIGNLPFSVKKDDVKAFFTSSGAMKSEEITRIHLPEGTNQNGKPQNKGFAYVDFTTQKAMETAIAMSEQLISGRRALVKNANNFVGRPDKSKDEAAGNKASSAHAPSKRVFVGNLGFDVTKEILEDYFKRCGVIEGIQVATFQDTGKCKGYAWVDFEDIGAAESAMRGFVNVPEKEYEEDDHDDEDEDDEENTDNSNEDGGSTGEKSKSKAKAKNKKPRMKRVWVNRIMGRPLRMEFAEDKATRYKKRFGKDGTSKDKFATESGGEEQAGANGIEPPAIEEVSEKHTKSFQKPRAQKGQGSFKKGGTEKGGRYAQDVVQRLSGAIVESQGKKTTFD</sequence>
<comment type="caution">
    <text evidence="6">The sequence shown here is derived from an EMBL/GenBank/DDBJ whole genome shotgun (WGS) entry which is preliminary data.</text>
</comment>
<dbReference type="SMART" id="SM00360">
    <property type="entry name" value="RRM"/>
    <property type="match status" value="2"/>
</dbReference>
<dbReference type="EMBL" id="PDNC01000134">
    <property type="protein sequence ID" value="PGG97815.1"/>
    <property type="molecule type" value="Genomic_DNA"/>
</dbReference>
<feature type="compositionally biased region" description="Polar residues" evidence="4">
    <location>
        <begin position="55"/>
        <end position="64"/>
    </location>
</feature>